<keyword evidence="5" id="KW-0187">Copper transport</keyword>
<comment type="caution">
    <text evidence="6">The sequence shown here is derived from an EMBL/GenBank/DDBJ whole genome shotgun (WGS) entry which is preliminary data.</text>
</comment>
<feature type="transmembrane region" description="Helical" evidence="5">
    <location>
        <begin position="39"/>
        <end position="62"/>
    </location>
</feature>
<dbReference type="PANTHER" id="PTHR12483">
    <property type="entry name" value="SOLUTE CARRIER FAMILY 31 COPPER TRANSPORTERS"/>
    <property type="match status" value="1"/>
</dbReference>
<organism evidence="6 7">
    <name type="scientific">Roridomyces roridus</name>
    <dbReference type="NCBI Taxonomy" id="1738132"/>
    <lineage>
        <taxon>Eukaryota</taxon>
        <taxon>Fungi</taxon>
        <taxon>Dikarya</taxon>
        <taxon>Basidiomycota</taxon>
        <taxon>Agaricomycotina</taxon>
        <taxon>Agaricomycetes</taxon>
        <taxon>Agaricomycetidae</taxon>
        <taxon>Agaricales</taxon>
        <taxon>Marasmiineae</taxon>
        <taxon>Mycenaceae</taxon>
        <taxon>Roridomyces</taxon>
    </lineage>
</organism>
<comment type="similarity">
    <text evidence="5">Belongs to the copper transporter (Ctr) (TC 1.A.56) family. SLC31A subfamily.</text>
</comment>
<keyword evidence="5" id="KW-0186">Copper</keyword>
<keyword evidence="3 5" id="KW-1133">Transmembrane helix</keyword>
<accession>A0AAD7FIY1</accession>
<keyword evidence="5" id="KW-0406">Ion transport</keyword>
<dbReference type="GO" id="GO:0005886">
    <property type="term" value="C:plasma membrane"/>
    <property type="evidence" value="ECO:0007669"/>
    <property type="project" value="TreeGrafter"/>
</dbReference>
<dbReference type="PANTHER" id="PTHR12483:SF27">
    <property type="entry name" value="COPPER TRANSPORT PROTEIN CTR1"/>
    <property type="match status" value="1"/>
</dbReference>
<dbReference type="Pfam" id="PF04145">
    <property type="entry name" value="Ctr"/>
    <property type="match status" value="1"/>
</dbReference>
<keyword evidence="4 5" id="KW-0472">Membrane</keyword>
<comment type="subcellular location">
    <subcellularLocation>
        <location evidence="1 5">Membrane</location>
        <topology evidence="1 5">Multi-pass membrane protein</topology>
    </subcellularLocation>
</comment>
<dbReference type="EMBL" id="JARKIF010000015">
    <property type="protein sequence ID" value="KAJ7622496.1"/>
    <property type="molecule type" value="Genomic_DNA"/>
</dbReference>
<evidence type="ECO:0000256" key="1">
    <source>
        <dbReference type="ARBA" id="ARBA00004141"/>
    </source>
</evidence>
<keyword evidence="2 5" id="KW-0812">Transmembrane</keyword>
<evidence type="ECO:0000256" key="2">
    <source>
        <dbReference type="ARBA" id="ARBA00022692"/>
    </source>
</evidence>
<evidence type="ECO:0000256" key="4">
    <source>
        <dbReference type="ARBA" id="ARBA00023136"/>
    </source>
</evidence>
<protein>
    <recommendedName>
        <fullName evidence="5">Copper transport protein</fullName>
    </recommendedName>
</protein>
<proteinExistence type="inferred from homology"/>
<feature type="transmembrane region" description="Helical" evidence="5">
    <location>
        <begin position="139"/>
        <end position="167"/>
    </location>
</feature>
<gene>
    <name evidence="6" type="ORF">FB45DRAFT_927833</name>
</gene>
<keyword evidence="7" id="KW-1185">Reference proteome</keyword>
<name>A0AAD7FIY1_9AGAR</name>
<sequence length="174" mass="19204">MDSMNMTDSSGTSSDNSTMSTTMTMMMKPYLHFTRGDTLLFDTIVPTSAGAIFGACLILFLISVGERYLRAVVRGVERRFTERSKHLETKYHFDVTADSADQDPTAPAPTCPPAAPQRFILSHEVSRGVLAGLQSTLHYLLMLIAMTFNAAFIISIILGVVVGEIAFGRLYRYH</sequence>
<reference evidence="6" key="1">
    <citation type="submission" date="2023-03" db="EMBL/GenBank/DDBJ databases">
        <title>Massive genome expansion in bonnet fungi (Mycena s.s.) driven by repeated elements and novel gene families across ecological guilds.</title>
        <authorList>
            <consortium name="Lawrence Berkeley National Laboratory"/>
            <person name="Harder C.B."/>
            <person name="Miyauchi S."/>
            <person name="Viragh M."/>
            <person name="Kuo A."/>
            <person name="Thoen E."/>
            <person name="Andreopoulos B."/>
            <person name="Lu D."/>
            <person name="Skrede I."/>
            <person name="Drula E."/>
            <person name="Henrissat B."/>
            <person name="Morin E."/>
            <person name="Kohler A."/>
            <person name="Barry K."/>
            <person name="LaButti K."/>
            <person name="Morin E."/>
            <person name="Salamov A."/>
            <person name="Lipzen A."/>
            <person name="Mereny Z."/>
            <person name="Hegedus B."/>
            <person name="Baldrian P."/>
            <person name="Stursova M."/>
            <person name="Weitz H."/>
            <person name="Taylor A."/>
            <person name="Grigoriev I.V."/>
            <person name="Nagy L.G."/>
            <person name="Martin F."/>
            <person name="Kauserud H."/>
        </authorList>
    </citation>
    <scope>NUCLEOTIDE SEQUENCE</scope>
    <source>
        <strain evidence="6">9284</strain>
    </source>
</reference>
<dbReference type="AlphaFoldDB" id="A0AAD7FIY1"/>
<dbReference type="Proteomes" id="UP001221142">
    <property type="component" value="Unassembled WGS sequence"/>
</dbReference>
<evidence type="ECO:0000313" key="6">
    <source>
        <dbReference type="EMBL" id="KAJ7622496.1"/>
    </source>
</evidence>
<evidence type="ECO:0000256" key="5">
    <source>
        <dbReference type="RuleBase" id="RU367022"/>
    </source>
</evidence>
<dbReference type="GO" id="GO:0005375">
    <property type="term" value="F:copper ion transmembrane transporter activity"/>
    <property type="evidence" value="ECO:0007669"/>
    <property type="project" value="UniProtKB-UniRule"/>
</dbReference>
<evidence type="ECO:0000256" key="3">
    <source>
        <dbReference type="ARBA" id="ARBA00022989"/>
    </source>
</evidence>
<evidence type="ECO:0000313" key="7">
    <source>
        <dbReference type="Proteomes" id="UP001221142"/>
    </source>
</evidence>
<dbReference type="InterPro" id="IPR007274">
    <property type="entry name" value="Cop_transporter"/>
</dbReference>
<keyword evidence="5" id="KW-0813">Transport</keyword>